<dbReference type="OMA" id="PDIKIYM"/>
<dbReference type="InterPro" id="IPR042935">
    <property type="entry name" value="Tad1"/>
</dbReference>
<evidence type="ECO:0000313" key="3">
    <source>
        <dbReference type="EMBL" id="RFU32639.1"/>
    </source>
</evidence>
<dbReference type="InterPro" id="IPR002466">
    <property type="entry name" value="A_deamin"/>
</dbReference>
<dbReference type="EMBL" id="NCSJ02000051">
    <property type="protein sequence ID" value="RFU32639.1"/>
    <property type="molecule type" value="Genomic_DNA"/>
</dbReference>
<feature type="region of interest" description="Disordered" evidence="1">
    <location>
        <begin position="160"/>
        <end position="202"/>
    </location>
</feature>
<organism evidence="3 4">
    <name type="scientific">Scytalidium lignicola</name>
    <name type="common">Hyphomycete</name>
    <dbReference type="NCBI Taxonomy" id="5539"/>
    <lineage>
        <taxon>Eukaryota</taxon>
        <taxon>Fungi</taxon>
        <taxon>Dikarya</taxon>
        <taxon>Ascomycota</taxon>
        <taxon>Pezizomycotina</taxon>
        <taxon>Leotiomycetes</taxon>
        <taxon>Leotiomycetes incertae sedis</taxon>
        <taxon>Scytalidium</taxon>
    </lineage>
</organism>
<dbReference type="Pfam" id="PF02137">
    <property type="entry name" value="A_deamin"/>
    <property type="match status" value="1"/>
</dbReference>
<sequence>MEISGDEIAQAVLKQFDKLPTKRKPLVRGGGVREWVPLSGIVVQGINSLTCLSAATGMKCLPQSKIPQAQGIVLHDWHAEVLAIRSFNRFLLEECHALVTSQKKASEYIRYRQPEERTDEHFQPFALNDGITLHMYCSEAPCGDASMELTMAAQEDATPWMIPSSTSSSPSPATTDTTSKYPSLDTTPPLSPSSPTQTPPPILHGRSYFSALGIVRRKPSRPDAPPTLSKSCSDKLALSQCISLLNSITSTLISPANAYIHTLVLPESQYSKTACDRAFGYSETGRMRRLNRMKWRGGYAFKPFRVSTTSLEFKYGRRGPVVSGEKLVPSNAAASWTANGKEETLIGGVLQGRKQFDVRGASRMCKRRMWRLAMEVAGLVGVSVVERTLSGRMYRDVKEGEVLGERRRVKEDVRQSALEGWVRNGGNEFEVGGVES</sequence>
<evidence type="ECO:0000313" key="4">
    <source>
        <dbReference type="Proteomes" id="UP000258309"/>
    </source>
</evidence>
<feature type="domain" description="A to I editase" evidence="2">
    <location>
        <begin position="53"/>
        <end position="423"/>
    </location>
</feature>
<feature type="compositionally biased region" description="Pro residues" evidence="1">
    <location>
        <begin position="189"/>
        <end position="202"/>
    </location>
</feature>
<dbReference type="PANTHER" id="PTHR47803">
    <property type="entry name" value="TRNA-SPECIFIC ADENOSINE DEAMINASE 1"/>
    <property type="match status" value="1"/>
</dbReference>
<proteinExistence type="predicted"/>
<dbReference type="GO" id="GO:0002100">
    <property type="term" value="P:tRNA wobble adenosine to inosine editing"/>
    <property type="evidence" value="ECO:0007669"/>
    <property type="project" value="InterPro"/>
</dbReference>
<feature type="compositionally biased region" description="Low complexity" evidence="1">
    <location>
        <begin position="163"/>
        <end position="188"/>
    </location>
</feature>
<reference evidence="3 4" key="1">
    <citation type="submission" date="2018-05" db="EMBL/GenBank/DDBJ databases">
        <title>Draft genome sequence of Scytalidium lignicola DSM 105466, a ubiquitous saprotrophic fungus.</title>
        <authorList>
            <person name="Buettner E."/>
            <person name="Gebauer A.M."/>
            <person name="Hofrichter M."/>
            <person name="Liers C."/>
            <person name="Kellner H."/>
        </authorList>
    </citation>
    <scope>NUCLEOTIDE SEQUENCE [LARGE SCALE GENOMIC DNA]</scope>
    <source>
        <strain evidence="3 4">DSM 105466</strain>
    </source>
</reference>
<dbReference type="AlphaFoldDB" id="A0A3E2HGV6"/>
<feature type="non-terminal residue" evidence="3">
    <location>
        <position position="1"/>
    </location>
</feature>
<accession>A0A3E2HGV6</accession>
<dbReference type="STRING" id="5539.A0A3E2HGV6"/>
<gene>
    <name evidence="3" type="ORF">B7463_g3706</name>
</gene>
<dbReference type="GO" id="GO:0003723">
    <property type="term" value="F:RNA binding"/>
    <property type="evidence" value="ECO:0007669"/>
    <property type="project" value="InterPro"/>
</dbReference>
<keyword evidence="4" id="KW-1185">Reference proteome</keyword>
<dbReference type="PROSITE" id="PS50141">
    <property type="entry name" value="A_DEAMIN_EDITASE"/>
    <property type="match status" value="1"/>
</dbReference>
<name>A0A3E2HGV6_SCYLI</name>
<comment type="caution">
    <text evidence="3">The sequence shown here is derived from an EMBL/GenBank/DDBJ whole genome shotgun (WGS) entry which is preliminary data.</text>
</comment>
<feature type="non-terminal residue" evidence="3">
    <location>
        <position position="436"/>
    </location>
</feature>
<dbReference type="Proteomes" id="UP000258309">
    <property type="component" value="Unassembled WGS sequence"/>
</dbReference>
<dbReference type="OrthoDB" id="10268011at2759"/>
<protein>
    <recommendedName>
        <fullName evidence="2">A to I editase domain-containing protein</fullName>
    </recommendedName>
</protein>
<evidence type="ECO:0000259" key="2">
    <source>
        <dbReference type="PROSITE" id="PS50141"/>
    </source>
</evidence>
<dbReference type="PANTHER" id="PTHR47803:SF1">
    <property type="entry name" value="TRNA-SPECIFIC ADENOSINE DEAMINASE 1"/>
    <property type="match status" value="1"/>
</dbReference>
<dbReference type="SMART" id="SM00552">
    <property type="entry name" value="ADEAMc"/>
    <property type="match status" value="1"/>
</dbReference>
<evidence type="ECO:0000256" key="1">
    <source>
        <dbReference type="SAM" id="MobiDB-lite"/>
    </source>
</evidence>
<dbReference type="GO" id="GO:0043829">
    <property type="term" value="F:tRNA-specific adenosine-37 deaminase activity"/>
    <property type="evidence" value="ECO:0007669"/>
    <property type="project" value="TreeGrafter"/>
</dbReference>